<sequence length="97" mass="11091">MTSDEYKVSHVRESNASSKILRLETDSRVRLAAARNILESVWREPHPRQSYSSQPGGRHTDSKVVWRPPGRLQSVFGGRYRDCRVFLAAAMLTLESF</sequence>
<evidence type="ECO:0000313" key="3">
    <source>
        <dbReference type="Proteomes" id="UP000735302"/>
    </source>
</evidence>
<accession>A0AAV4ARU6</accession>
<evidence type="ECO:0000256" key="1">
    <source>
        <dbReference type="SAM" id="MobiDB-lite"/>
    </source>
</evidence>
<organism evidence="2 3">
    <name type="scientific">Plakobranchus ocellatus</name>
    <dbReference type="NCBI Taxonomy" id="259542"/>
    <lineage>
        <taxon>Eukaryota</taxon>
        <taxon>Metazoa</taxon>
        <taxon>Spiralia</taxon>
        <taxon>Lophotrochozoa</taxon>
        <taxon>Mollusca</taxon>
        <taxon>Gastropoda</taxon>
        <taxon>Heterobranchia</taxon>
        <taxon>Euthyneura</taxon>
        <taxon>Panpulmonata</taxon>
        <taxon>Sacoglossa</taxon>
        <taxon>Placobranchoidea</taxon>
        <taxon>Plakobranchidae</taxon>
        <taxon>Plakobranchus</taxon>
    </lineage>
</organism>
<name>A0AAV4ARU6_9GAST</name>
<comment type="caution">
    <text evidence="2">The sequence shown here is derived from an EMBL/GenBank/DDBJ whole genome shotgun (WGS) entry which is preliminary data.</text>
</comment>
<dbReference type="EMBL" id="BLXT01004146">
    <property type="protein sequence ID" value="GFO10073.1"/>
    <property type="molecule type" value="Genomic_DNA"/>
</dbReference>
<feature type="region of interest" description="Disordered" evidence="1">
    <location>
        <begin position="44"/>
        <end position="65"/>
    </location>
</feature>
<dbReference type="AlphaFoldDB" id="A0AAV4ARU6"/>
<evidence type="ECO:0000313" key="2">
    <source>
        <dbReference type="EMBL" id="GFO10073.1"/>
    </source>
</evidence>
<proteinExistence type="predicted"/>
<reference evidence="2 3" key="1">
    <citation type="journal article" date="2021" name="Elife">
        <title>Chloroplast acquisition without the gene transfer in kleptoplastic sea slugs, Plakobranchus ocellatus.</title>
        <authorList>
            <person name="Maeda T."/>
            <person name="Takahashi S."/>
            <person name="Yoshida T."/>
            <person name="Shimamura S."/>
            <person name="Takaki Y."/>
            <person name="Nagai Y."/>
            <person name="Toyoda A."/>
            <person name="Suzuki Y."/>
            <person name="Arimoto A."/>
            <person name="Ishii H."/>
            <person name="Satoh N."/>
            <person name="Nishiyama T."/>
            <person name="Hasebe M."/>
            <person name="Maruyama T."/>
            <person name="Minagawa J."/>
            <person name="Obokata J."/>
            <person name="Shigenobu S."/>
        </authorList>
    </citation>
    <scope>NUCLEOTIDE SEQUENCE [LARGE SCALE GENOMIC DNA]</scope>
</reference>
<keyword evidence="3" id="KW-1185">Reference proteome</keyword>
<gene>
    <name evidence="2" type="ORF">PoB_003657800</name>
</gene>
<dbReference type="Proteomes" id="UP000735302">
    <property type="component" value="Unassembled WGS sequence"/>
</dbReference>
<protein>
    <submittedName>
        <fullName evidence="2">Uncharacterized protein</fullName>
    </submittedName>
</protein>